<protein>
    <submittedName>
        <fullName evidence="2">Uncharacterized protein</fullName>
    </submittedName>
</protein>
<gene>
    <name evidence="2" type="ORF">SAMN05444350_106114</name>
</gene>
<dbReference type="AlphaFoldDB" id="A0A1M6DEW3"/>
<keyword evidence="3" id="KW-1185">Reference proteome</keyword>
<dbReference type="eggNOG" id="ENOG5030NYA">
    <property type="taxonomic scope" value="Bacteria"/>
</dbReference>
<keyword evidence="1" id="KW-0732">Signal</keyword>
<feature type="signal peptide" evidence="1">
    <location>
        <begin position="1"/>
        <end position="20"/>
    </location>
</feature>
<evidence type="ECO:0000256" key="1">
    <source>
        <dbReference type="SAM" id="SignalP"/>
    </source>
</evidence>
<accession>A0A1M6DEW3</accession>
<reference evidence="3" key="1">
    <citation type="submission" date="2016-11" db="EMBL/GenBank/DDBJ databases">
        <authorList>
            <person name="Varghese N."/>
            <person name="Submissions S."/>
        </authorList>
    </citation>
    <scope>NUCLEOTIDE SEQUENCE [LARGE SCALE GENOMIC DNA]</scope>
    <source>
        <strain evidence="3">DSM 26884</strain>
    </source>
</reference>
<evidence type="ECO:0000313" key="2">
    <source>
        <dbReference type="EMBL" id="SHI71611.1"/>
    </source>
</evidence>
<name>A0A1M6DEW3_9BACE</name>
<dbReference type="Pfam" id="PF19672">
    <property type="entry name" value="DUF6175"/>
    <property type="match status" value="1"/>
</dbReference>
<dbReference type="EMBL" id="FQZN01000006">
    <property type="protein sequence ID" value="SHI71611.1"/>
    <property type="molecule type" value="Genomic_DNA"/>
</dbReference>
<dbReference type="Proteomes" id="UP000184192">
    <property type="component" value="Unassembled WGS sequence"/>
</dbReference>
<evidence type="ECO:0000313" key="3">
    <source>
        <dbReference type="Proteomes" id="UP000184192"/>
    </source>
</evidence>
<dbReference type="InterPro" id="IPR046173">
    <property type="entry name" value="DUF6175"/>
</dbReference>
<dbReference type="RefSeq" id="WP_243462576.1">
    <property type="nucleotide sequence ID" value="NZ_FQZN01000006.1"/>
</dbReference>
<dbReference type="GeneID" id="92711505"/>
<sequence length="421" mass="47180">MMKHCFMFLLGIFLSAVLCGQNYSSEVVFLQQQGNTLTVRALGISEKKKEAANMALKSAFYTLFYTGVEGVNKGNPMISTTKPDYDRRFFDENRYSIFVRDYTITEGPEKQDKQYRCTVEMTILFDALQKDLNRNKVQTNLGMAVGTPNSQVSLPTVAVVPYTRENEDVRVVLDHNQMLSYAVSKMTSEFSSRGYKTKDFLAQLKRAKRNDVLTAGSQSDAVTKMIQNMGADIIVTAKVMTTTDARRQSEVSLELTATEFQTAGNLASATFQSGKFVTTDTIKLTDYALKKVKDEFFTKLQASFNDIVKNGREMAIQMVLAKSVTDWDFDQPLPDGSASFKPVLEDWLQTHALNGVYDMSRSNDKVIDMSVQVPIWDEGQGRAYTISRFSTELKNFLDEKLGGEYVASVVTMGQGLTVTIK</sequence>
<organism evidence="2 3">
    <name type="scientific">Bacteroides stercorirosoris</name>
    <dbReference type="NCBI Taxonomy" id="871324"/>
    <lineage>
        <taxon>Bacteria</taxon>
        <taxon>Pseudomonadati</taxon>
        <taxon>Bacteroidota</taxon>
        <taxon>Bacteroidia</taxon>
        <taxon>Bacteroidales</taxon>
        <taxon>Bacteroidaceae</taxon>
        <taxon>Bacteroides</taxon>
    </lineage>
</organism>
<feature type="chain" id="PRO_5012319293" evidence="1">
    <location>
        <begin position="21"/>
        <end position="421"/>
    </location>
</feature>
<proteinExistence type="predicted"/>